<keyword evidence="9" id="KW-0175">Coiled coil</keyword>
<dbReference type="InterPro" id="IPR038770">
    <property type="entry name" value="Na+/solute_symporter_sf"/>
</dbReference>
<evidence type="ECO:0000256" key="7">
    <source>
        <dbReference type="ARBA" id="ARBA00023065"/>
    </source>
</evidence>
<evidence type="ECO:0000313" key="13">
    <source>
        <dbReference type="EMBL" id="CAG5088297.1"/>
    </source>
</evidence>
<dbReference type="InterPro" id="IPR006153">
    <property type="entry name" value="Cation/H_exchanger_TM"/>
</dbReference>
<dbReference type="PANTHER" id="PTHR16254:SF14">
    <property type="entry name" value="TRANSMEMBRANE AND COILED-COIL DOMAIN-CONTAINING PROTEIN 3"/>
    <property type="match status" value="1"/>
</dbReference>
<feature type="transmembrane region" description="Helical" evidence="11">
    <location>
        <begin position="665"/>
        <end position="688"/>
    </location>
</feature>
<accession>A0ABN7RXD4</accession>
<dbReference type="Proteomes" id="UP001158576">
    <property type="component" value="Chromosome PAR"/>
</dbReference>
<keyword evidence="7" id="KW-0406">Ion transport</keyword>
<dbReference type="InterPro" id="IPR045158">
    <property type="entry name" value="KEA4/5/6-like"/>
</dbReference>
<sequence>MPISRSNTRRQSMRRMSSFSQSSGRFANSSLKRRPLRKDPTFFGFVAKARLKIMKPLLQTFHKDFSAENAPVLSLRISVFPGFLVDQFQKAPITKIRTDDHRWKILVDHRRANSEKDPNDDPLEDLNDARERTQNWLFAMDNLSPAALSTLKKELEKRVHSAMVKINETEILNDEEKKFKRELLTMFVEELKESERDMQNAIEGLRRSLTSDFRNPLELKGNSKHRLDFLRGATMHEEQSFNKLKGIEDMMEKYDAQINSIGVFDELLKDVARAADVLEDKIQEHIVDTPLDGRQIEAVMHIRENTNPVVHKEGVEDDDEPEIDSSDVLVDSQNNKYVLSKPKDSTSPLIDHHLVMDLITLLLMSFPMGAVCERLGLPPLFGYIMTGVFLGPSGINNLKSMVQVETIGEFGVFFILFFAGLEFSPEKIRNVWKVAIQGPMMMLGLMVYVGITMGSMILHQIHIKEYAFISACLSLSSTPLVMKFLERKEKERTDSPEAECSQYLMGMLVMQDVQLGLIMALLPSLAEGSSSESSNDIFFNFVKILFQTCFNFFCVMIIFYLFYRFVISAYLKLLQMFSKEVEVLGTTSVIFAMLLTTQWFGISMELGCFLGGFLIALSNSSCSENQVHEIEKSVGGMRDLFSVVFFATIGFHVFPSFVVGELTVLLLLTFVVVGVKFVISVIVLRVLLPPKGQHLRWLLSSGLAQISEFCFVLSSRARRLKIISREVYLLILPRDSKTSHHRC</sequence>
<keyword evidence="8 11" id="KW-0472">Membrane</keyword>
<feature type="transmembrane region" description="Helical" evidence="11">
    <location>
        <begin position="442"/>
        <end position="461"/>
    </location>
</feature>
<feature type="coiled-coil region" evidence="9">
    <location>
        <begin position="152"/>
        <end position="208"/>
    </location>
</feature>
<proteinExistence type="predicted"/>
<evidence type="ECO:0000256" key="10">
    <source>
        <dbReference type="SAM" id="MobiDB-lite"/>
    </source>
</evidence>
<evidence type="ECO:0000256" key="8">
    <source>
        <dbReference type="ARBA" id="ARBA00023136"/>
    </source>
</evidence>
<evidence type="ECO:0000256" key="2">
    <source>
        <dbReference type="ARBA" id="ARBA00022448"/>
    </source>
</evidence>
<name>A0ABN7RXD4_OIKDI</name>
<evidence type="ECO:0000256" key="1">
    <source>
        <dbReference type="ARBA" id="ARBA00004141"/>
    </source>
</evidence>
<evidence type="ECO:0000256" key="6">
    <source>
        <dbReference type="ARBA" id="ARBA00022989"/>
    </source>
</evidence>
<feature type="compositionally biased region" description="Low complexity" evidence="10">
    <location>
        <begin position="14"/>
        <end position="30"/>
    </location>
</feature>
<organism evidence="13 14">
    <name type="scientific">Oikopleura dioica</name>
    <name type="common">Tunicate</name>
    <dbReference type="NCBI Taxonomy" id="34765"/>
    <lineage>
        <taxon>Eukaryota</taxon>
        <taxon>Metazoa</taxon>
        <taxon>Chordata</taxon>
        <taxon>Tunicata</taxon>
        <taxon>Appendicularia</taxon>
        <taxon>Copelata</taxon>
        <taxon>Oikopleuridae</taxon>
        <taxon>Oikopleura</taxon>
    </lineage>
</organism>
<keyword evidence="2" id="KW-0813">Transport</keyword>
<feature type="transmembrane region" description="Helical" evidence="11">
    <location>
        <begin position="537"/>
        <end position="562"/>
    </location>
</feature>
<evidence type="ECO:0000256" key="4">
    <source>
        <dbReference type="ARBA" id="ARBA00022692"/>
    </source>
</evidence>
<keyword evidence="14" id="KW-1185">Reference proteome</keyword>
<reference evidence="13 14" key="1">
    <citation type="submission" date="2021-04" db="EMBL/GenBank/DDBJ databases">
        <authorList>
            <person name="Bliznina A."/>
        </authorList>
    </citation>
    <scope>NUCLEOTIDE SEQUENCE [LARGE SCALE GENOMIC DNA]</scope>
</reference>
<feature type="transmembrane region" description="Helical" evidence="11">
    <location>
        <begin position="640"/>
        <end position="658"/>
    </location>
</feature>
<feature type="transmembrane region" description="Helical" evidence="11">
    <location>
        <begin position="401"/>
        <end position="421"/>
    </location>
</feature>
<evidence type="ECO:0000256" key="5">
    <source>
        <dbReference type="ARBA" id="ARBA00022729"/>
    </source>
</evidence>
<dbReference type="PANTHER" id="PTHR16254">
    <property type="entry name" value="POTASSIUM/PROTON ANTIPORTER-RELATED"/>
    <property type="match status" value="1"/>
</dbReference>
<keyword evidence="3" id="KW-0050">Antiport</keyword>
<keyword evidence="5" id="KW-0732">Signal</keyword>
<evidence type="ECO:0000313" key="14">
    <source>
        <dbReference type="Proteomes" id="UP001158576"/>
    </source>
</evidence>
<protein>
    <submittedName>
        <fullName evidence="13">Oidioi.mRNA.OKI2018_I69.PAR.g11802.t1.cds</fullName>
    </submittedName>
</protein>
<dbReference type="Gene3D" id="1.20.1530.20">
    <property type="match status" value="1"/>
</dbReference>
<dbReference type="EMBL" id="OU015568">
    <property type="protein sequence ID" value="CAG5088297.1"/>
    <property type="molecule type" value="Genomic_DNA"/>
</dbReference>
<feature type="transmembrane region" description="Helical" evidence="11">
    <location>
        <begin position="375"/>
        <end position="395"/>
    </location>
</feature>
<keyword evidence="6 11" id="KW-1133">Transmembrane helix</keyword>
<evidence type="ECO:0000256" key="11">
    <source>
        <dbReference type="SAM" id="Phobius"/>
    </source>
</evidence>
<comment type="subcellular location">
    <subcellularLocation>
        <location evidence="1">Membrane</location>
        <topology evidence="1">Multi-pass membrane protein</topology>
    </subcellularLocation>
</comment>
<gene>
    <name evidence="13" type="ORF">OKIOD_LOCUS3360</name>
</gene>
<feature type="region of interest" description="Disordered" evidence="10">
    <location>
        <begin position="1"/>
        <end position="31"/>
    </location>
</feature>
<evidence type="ECO:0000256" key="3">
    <source>
        <dbReference type="ARBA" id="ARBA00022449"/>
    </source>
</evidence>
<dbReference type="Pfam" id="PF00999">
    <property type="entry name" value="Na_H_Exchanger"/>
    <property type="match status" value="1"/>
</dbReference>
<keyword evidence="4 11" id="KW-0812">Transmembrane</keyword>
<evidence type="ECO:0000259" key="12">
    <source>
        <dbReference type="Pfam" id="PF00999"/>
    </source>
</evidence>
<feature type="domain" description="Cation/H+ exchanger transmembrane" evidence="12">
    <location>
        <begin position="365"/>
        <end position="731"/>
    </location>
</feature>
<evidence type="ECO:0000256" key="9">
    <source>
        <dbReference type="SAM" id="Coils"/>
    </source>
</evidence>